<comment type="similarity">
    <text evidence="1">Belongs to the sigma-70 factor family. ECF subfamily.</text>
</comment>
<dbReference type="PANTHER" id="PTHR43133">
    <property type="entry name" value="RNA POLYMERASE ECF-TYPE SIGMA FACTO"/>
    <property type="match status" value="1"/>
</dbReference>
<evidence type="ECO:0000259" key="6">
    <source>
        <dbReference type="Pfam" id="PF08281"/>
    </source>
</evidence>
<dbReference type="InterPro" id="IPR036388">
    <property type="entry name" value="WH-like_DNA-bd_sf"/>
</dbReference>
<protein>
    <submittedName>
        <fullName evidence="7">RNA polymerase, sigma-24 subunit, ECF subfamily</fullName>
    </submittedName>
</protein>
<dbReference type="InParanoid" id="Q028U3"/>
<gene>
    <name evidence="7" type="ordered locus">Acid_1467</name>
</gene>
<dbReference type="Pfam" id="PF04542">
    <property type="entry name" value="Sigma70_r2"/>
    <property type="match status" value="1"/>
</dbReference>
<dbReference type="STRING" id="234267.Acid_1467"/>
<dbReference type="SUPFAM" id="SSF88659">
    <property type="entry name" value="Sigma3 and sigma4 domains of RNA polymerase sigma factors"/>
    <property type="match status" value="1"/>
</dbReference>
<dbReference type="eggNOG" id="COG1595">
    <property type="taxonomic scope" value="Bacteria"/>
</dbReference>
<evidence type="ECO:0000256" key="1">
    <source>
        <dbReference type="ARBA" id="ARBA00010641"/>
    </source>
</evidence>
<dbReference type="PANTHER" id="PTHR43133:SF45">
    <property type="entry name" value="RNA POLYMERASE ECF-TYPE SIGMA FACTOR"/>
    <property type="match status" value="1"/>
</dbReference>
<feature type="domain" description="RNA polymerase sigma factor 70 region 4 type 2" evidence="6">
    <location>
        <begin position="109"/>
        <end position="159"/>
    </location>
</feature>
<name>Q028U3_SOLUE</name>
<dbReference type="OrthoDB" id="9784984at2"/>
<sequence length="171" mass="19675">MMRQSELYARAAAECGRMLDRLAAGYEADADKRRDLRQEIHLQLWRSLAAFDGRCSLKTWTLRVAHNTAASYVIRERRVNEKLVSFEEIELSLGRVEQPADIDRERVLRDVQQVILTLKPLDRQIMISYLEGLDGASIAEITGLTQANIAMKIHRIKKILAHRIRKEQAHA</sequence>
<evidence type="ECO:0000256" key="3">
    <source>
        <dbReference type="ARBA" id="ARBA00023082"/>
    </source>
</evidence>
<dbReference type="Gene3D" id="1.10.1740.10">
    <property type="match status" value="1"/>
</dbReference>
<dbReference type="Gene3D" id="1.10.10.10">
    <property type="entry name" value="Winged helix-like DNA-binding domain superfamily/Winged helix DNA-binding domain"/>
    <property type="match status" value="1"/>
</dbReference>
<evidence type="ECO:0000313" key="7">
    <source>
        <dbReference type="EMBL" id="ABJ82459.1"/>
    </source>
</evidence>
<organism evidence="7">
    <name type="scientific">Solibacter usitatus (strain Ellin6076)</name>
    <dbReference type="NCBI Taxonomy" id="234267"/>
    <lineage>
        <taxon>Bacteria</taxon>
        <taxon>Pseudomonadati</taxon>
        <taxon>Acidobacteriota</taxon>
        <taxon>Terriglobia</taxon>
        <taxon>Bryobacterales</taxon>
        <taxon>Solibacteraceae</taxon>
        <taxon>Candidatus Solibacter</taxon>
    </lineage>
</organism>
<dbReference type="InterPro" id="IPR039425">
    <property type="entry name" value="RNA_pol_sigma-70-like"/>
</dbReference>
<dbReference type="EMBL" id="CP000473">
    <property type="protein sequence ID" value="ABJ82459.1"/>
    <property type="molecule type" value="Genomic_DNA"/>
</dbReference>
<evidence type="ECO:0000256" key="2">
    <source>
        <dbReference type="ARBA" id="ARBA00023015"/>
    </source>
</evidence>
<keyword evidence="4" id="KW-0804">Transcription</keyword>
<dbReference type="InterPro" id="IPR007627">
    <property type="entry name" value="RNA_pol_sigma70_r2"/>
</dbReference>
<dbReference type="KEGG" id="sus:Acid_1467"/>
<accession>Q028U3</accession>
<dbReference type="InterPro" id="IPR013249">
    <property type="entry name" value="RNA_pol_sigma70_r4_t2"/>
</dbReference>
<dbReference type="SUPFAM" id="SSF88946">
    <property type="entry name" value="Sigma2 domain of RNA polymerase sigma factors"/>
    <property type="match status" value="1"/>
</dbReference>
<dbReference type="InterPro" id="IPR013325">
    <property type="entry name" value="RNA_pol_sigma_r2"/>
</dbReference>
<dbReference type="InterPro" id="IPR013324">
    <property type="entry name" value="RNA_pol_sigma_r3/r4-like"/>
</dbReference>
<proteinExistence type="inferred from homology"/>
<dbReference type="GO" id="GO:0003677">
    <property type="term" value="F:DNA binding"/>
    <property type="evidence" value="ECO:0007669"/>
    <property type="project" value="InterPro"/>
</dbReference>
<dbReference type="AlphaFoldDB" id="Q028U3"/>
<dbReference type="Pfam" id="PF08281">
    <property type="entry name" value="Sigma70_r4_2"/>
    <property type="match status" value="1"/>
</dbReference>
<keyword evidence="3" id="KW-0731">Sigma factor</keyword>
<dbReference type="GO" id="GO:0006352">
    <property type="term" value="P:DNA-templated transcription initiation"/>
    <property type="evidence" value="ECO:0007669"/>
    <property type="project" value="InterPro"/>
</dbReference>
<dbReference type="NCBIfam" id="TIGR02937">
    <property type="entry name" value="sigma70-ECF"/>
    <property type="match status" value="1"/>
</dbReference>
<evidence type="ECO:0000256" key="4">
    <source>
        <dbReference type="ARBA" id="ARBA00023163"/>
    </source>
</evidence>
<reference evidence="7" key="1">
    <citation type="submission" date="2006-10" db="EMBL/GenBank/DDBJ databases">
        <title>Complete sequence of Solibacter usitatus Ellin6076.</title>
        <authorList>
            <consortium name="US DOE Joint Genome Institute"/>
            <person name="Copeland A."/>
            <person name="Lucas S."/>
            <person name="Lapidus A."/>
            <person name="Barry K."/>
            <person name="Detter J.C."/>
            <person name="Glavina del Rio T."/>
            <person name="Hammon N."/>
            <person name="Israni S."/>
            <person name="Dalin E."/>
            <person name="Tice H."/>
            <person name="Pitluck S."/>
            <person name="Thompson L.S."/>
            <person name="Brettin T."/>
            <person name="Bruce D."/>
            <person name="Han C."/>
            <person name="Tapia R."/>
            <person name="Gilna P."/>
            <person name="Schmutz J."/>
            <person name="Larimer F."/>
            <person name="Land M."/>
            <person name="Hauser L."/>
            <person name="Kyrpides N."/>
            <person name="Mikhailova N."/>
            <person name="Janssen P.H."/>
            <person name="Kuske C.R."/>
            <person name="Richardson P."/>
        </authorList>
    </citation>
    <scope>NUCLEOTIDE SEQUENCE</scope>
    <source>
        <strain evidence="7">Ellin6076</strain>
    </source>
</reference>
<dbReference type="GO" id="GO:0016987">
    <property type="term" value="F:sigma factor activity"/>
    <property type="evidence" value="ECO:0007669"/>
    <property type="project" value="UniProtKB-KW"/>
</dbReference>
<dbReference type="HOGENOM" id="CLU_047691_3_3_0"/>
<feature type="domain" description="RNA polymerase sigma-70 region 2" evidence="5">
    <location>
        <begin position="15"/>
        <end position="78"/>
    </location>
</feature>
<keyword evidence="2" id="KW-0805">Transcription regulation</keyword>
<evidence type="ECO:0000259" key="5">
    <source>
        <dbReference type="Pfam" id="PF04542"/>
    </source>
</evidence>
<dbReference type="InterPro" id="IPR014284">
    <property type="entry name" value="RNA_pol_sigma-70_dom"/>
</dbReference>